<dbReference type="STRING" id="549789.NIES30_07645"/>
<dbReference type="InterPro" id="IPR020476">
    <property type="entry name" value="Nudix_hydrolase"/>
</dbReference>
<dbReference type="PANTHER" id="PTHR43736">
    <property type="entry name" value="ADP-RIBOSE PYROPHOSPHATASE"/>
    <property type="match status" value="1"/>
</dbReference>
<keyword evidence="2" id="KW-0378">Hydrolase</keyword>
<dbReference type="Gene3D" id="6.10.250.1120">
    <property type="match status" value="1"/>
</dbReference>
<dbReference type="InterPro" id="IPR059176">
    <property type="entry name" value="UDP-X_N"/>
</dbReference>
<evidence type="ECO:0000313" key="5">
    <source>
        <dbReference type="Proteomes" id="UP000185557"/>
    </source>
</evidence>
<dbReference type="InterPro" id="IPR000086">
    <property type="entry name" value="NUDIX_hydrolase_dom"/>
</dbReference>
<accession>A0A1U7J7I2</accession>
<dbReference type="CDD" id="cd04672">
    <property type="entry name" value="NUDIX_CDP-Chase_like"/>
    <property type="match status" value="1"/>
</dbReference>
<dbReference type="Proteomes" id="UP000185557">
    <property type="component" value="Unassembled WGS sequence"/>
</dbReference>
<sequence>MTSPWLGWIQQLQGIAQTGLHYKNHPFDTERYEQIQAIAAAMLAAQVESDPPTMLNLMQQDQGHATPKVDVRGVVFRDQKILLVQEQSDGLWALPGGWADVGDSPSHAAEREIFEESGFTAKATRLLACYDRAHPRHGHPPALHHSYRLVFHCEITGGQLTPSYETPAVDFFGANDIPPLSLGRTGPEQIQRFFDYLKNPDQPTDFD</sequence>
<dbReference type="OrthoDB" id="9804442at2"/>
<name>A0A1U7J7I2_9CYAN</name>
<dbReference type="GO" id="GO:0016787">
    <property type="term" value="F:hydrolase activity"/>
    <property type="evidence" value="ECO:0007669"/>
    <property type="project" value="UniProtKB-KW"/>
</dbReference>
<evidence type="ECO:0000313" key="4">
    <source>
        <dbReference type="EMBL" id="OKH49039.1"/>
    </source>
</evidence>
<dbReference type="PRINTS" id="PR00502">
    <property type="entry name" value="NUDIXFAMILY"/>
</dbReference>
<feature type="domain" description="Nudix hydrolase" evidence="3">
    <location>
        <begin position="66"/>
        <end position="196"/>
    </location>
</feature>
<evidence type="ECO:0000256" key="2">
    <source>
        <dbReference type="ARBA" id="ARBA00022801"/>
    </source>
</evidence>
<gene>
    <name evidence="4" type="ORF">NIES30_07645</name>
</gene>
<dbReference type="Pfam" id="PF00293">
    <property type="entry name" value="NUDIX"/>
    <property type="match status" value="1"/>
</dbReference>
<reference evidence="4 5" key="1">
    <citation type="submission" date="2016-11" db="EMBL/GenBank/DDBJ databases">
        <title>Draft Genome Sequences of Nine Cyanobacterial Strains from Diverse Habitats.</title>
        <authorList>
            <person name="Zhu T."/>
            <person name="Hou S."/>
            <person name="Lu X."/>
            <person name="Hess W.R."/>
        </authorList>
    </citation>
    <scope>NUCLEOTIDE SEQUENCE [LARGE SCALE GENOMIC DNA]</scope>
    <source>
        <strain evidence="4 5">NIES-30</strain>
    </source>
</reference>
<dbReference type="RefSeq" id="WP_073607820.1">
    <property type="nucleotide sequence ID" value="NZ_MRCG01000004.1"/>
</dbReference>
<keyword evidence="5" id="KW-1185">Reference proteome</keyword>
<comment type="caution">
    <text evidence="4">The sequence shown here is derived from an EMBL/GenBank/DDBJ whole genome shotgun (WGS) entry which is preliminary data.</text>
</comment>
<protein>
    <submittedName>
        <fullName evidence="4">ADP-ribose pyrophosphatase</fullName>
    </submittedName>
</protein>
<proteinExistence type="inferred from homology"/>
<evidence type="ECO:0000259" key="3">
    <source>
        <dbReference type="PROSITE" id="PS51462"/>
    </source>
</evidence>
<dbReference type="Gene3D" id="3.90.79.10">
    <property type="entry name" value="Nucleoside Triphosphate Pyrophosphohydrolase"/>
    <property type="match status" value="1"/>
</dbReference>
<dbReference type="PROSITE" id="PS51462">
    <property type="entry name" value="NUDIX"/>
    <property type="match status" value="1"/>
</dbReference>
<dbReference type="PANTHER" id="PTHR43736:SF1">
    <property type="entry name" value="DIHYDRONEOPTERIN TRIPHOSPHATE DIPHOSPHATASE"/>
    <property type="match status" value="1"/>
</dbReference>
<comment type="similarity">
    <text evidence="1">Belongs to the Nudix hydrolase family.</text>
</comment>
<dbReference type="AlphaFoldDB" id="A0A1U7J7I2"/>
<dbReference type="SUPFAM" id="SSF55811">
    <property type="entry name" value="Nudix"/>
    <property type="match status" value="1"/>
</dbReference>
<dbReference type="Pfam" id="PF12535">
    <property type="entry name" value="Nudix_N"/>
    <property type="match status" value="1"/>
</dbReference>
<evidence type="ECO:0000256" key="1">
    <source>
        <dbReference type="ARBA" id="ARBA00005582"/>
    </source>
</evidence>
<dbReference type="InterPro" id="IPR015797">
    <property type="entry name" value="NUDIX_hydrolase-like_dom_sf"/>
</dbReference>
<dbReference type="EMBL" id="MRCG01000004">
    <property type="protein sequence ID" value="OKH49039.1"/>
    <property type="molecule type" value="Genomic_DNA"/>
</dbReference>
<organism evidence="4 5">
    <name type="scientific">Phormidium tenue NIES-30</name>
    <dbReference type="NCBI Taxonomy" id="549789"/>
    <lineage>
        <taxon>Bacteria</taxon>
        <taxon>Bacillati</taxon>
        <taxon>Cyanobacteriota</taxon>
        <taxon>Cyanophyceae</taxon>
        <taxon>Oscillatoriophycideae</taxon>
        <taxon>Oscillatoriales</taxon>
        <taxon>Oscillatoriaceae</taxon>
        <taxon>Phormidium</taxon>
    </lineage>
</organism>